<dbReference type="InterPro" id="IPR036148">
    <property type="entry name" value="MmgE/PrpD_sf"/>
</dbReference>
<dbReference type="Pfam" id="PF03972">
    <property type="entry name" value="MmgE_PrpD_N"/>
    <property type="match status" value="1"/>
</dbReference>
<comment type="similarity">
    <text evidence="1">Belongs to the PrpD family.</text>
</comment>
<dbReference type="InterPro" id="IPR045336">
    <property type="entry name" value="MmgE_PrpD_N"/>
</dbReference>
<dbReference type="RefSeq" id="WP_267845925.1">
    <property type="nucleotide sequence ID" value="NZ_JAPMXC010000001.1"/>
</dbReference>
<dbReference type="Pfam" id="PF19305">
    <property type="entry name" value="MmgE_PrpD_C"/>
    <property type="match status" value="1"/>
</dbReference>
<gene>
    <name evidence="4" type="ORF">OVY01_04370</name>
</gene>
<dbReference type="Gene3D" id="1.10.4100.10">
    <property type="entry name" value="2-methylcitrate dehydratase PrpD"/>
    <property type="match status" value="1"/>
</dbReference>
<dbReference type="InterPro" id="IPR005656">
    <property type="entry name" value="MmgE_PrpD"/>
</dbReference>
<feature type="domain" description="MmgE/PrpD C-terminal" evidence="3">
    <location>
        <begin position="273"/>
        <end position="428"/>
    </location>
</feature>
<dbReference type="InterPro" id="IPR042188">
    <property type="entry name" value="MmgE/PrpD_sf_2"/>
</dbReference>
<reference evidence="4" key="1">
    <citation type="submission" date="2022-11" db="EMBL/GenBank/DDBJ databases">
        <title>Robbsia betulipollinis sp. nov., isolated from pollen of birch (Betula pendula).</title>
        <authorList>
            <person name="Shi H."/>
            <person name="Ambika Manirajan B."/>
            <person name="Ratering S."/>
            <person name="Geissler-Plaum R."/>
            <person name="Schnell S."/>
        </authorList>
    </citation>
    <scope>NUCLEOTIDE SEQUENCE</scope>
    <source>
        <strain evidence="4">Bb-Pol-6</strain>
    </source>
</reference>
<dbReference type="PANTHER" id="PTHR16943">
    <property type="entry name" value="2-METHYLCITRATE DEHYDRATASE-RELATED"/>
    <property type="match status" value="1"/>
</dbReference>
<proteinExistence type="inferred from homology"/>
<evidence type="ECO:0000313" key="4">
    <source>
        <dbReference type="EMBL" id="MCY0386489.1"/>
    </source>
</evidence>
<dbReference type="EMBL" id="JAPMXC010000001">
    <property type="protein sequence ID" value="MCY0386489.1"/>
    <property type="molecule type" value="Genomic_DNA"/>
</dbReference>
<dbReference type="InterPro" id="IPR042183">
    <property type="entry name" value="MmgE/PrpD_sf_1"/>
</dbReference>
<dbReference type="SUPFAM" id="SSF103378">
    <property type="entry name" value="2-methylcitrate dehydratase PrpD"/>
    <property type="match status" value="1"/>
</dbReference>
<comment type="caution">
    <text evidence="4">The sequence shown here is derived from an EMBL/GenBank/DDBJ whole genome shotgun (WGS) entry which is preliminary data.</text>
</comment>
<dbReference type="PANTHER" id="PTHR16943:SF8">
    <property type="entry name" value="2-METHYLCITRATE DEHYDRATASE"/>
    <property type="match status" value="1"/>
</dbReference>
<keyword evidence="5" id="KW-1185">Reference proteome</keyword>
<dbReference type="Proteomes" id="UP001082899">
    <property type="component" value="Unassembled WGS sequence"/>
</dbReference>
<organism evidence="4 5">
    <name type="scientific">Robbsia betulipollinis</name>
    <dbReference type="NCBI Taxonomy" id="2981849"/>
    <lineage>
        <taxon>Bacteria</taxon>
        <taxon>Pseudomonadati</taxon>
        <taxon>Pseudomonadota</taxon>
        <taxon>Betaproteobacteria</taxon>
        <taxon>Burkholderiales</taxon>
        <taxon>Burkholderiaceae</taxon>
        <taxon>Robbsia</taxon>
    </lineage>
</organism>
<evidence type="ECO:0000256" key="1">
    <source>
        <dbReference type="ARBA" id="ARBA00006174"/>
    </source>
</evidence>
<dbReference type="Gene3D" id="3.30.1330.120">
    <property type="entry name" value="2-methylcitrate dehydratase PrpD"/>
    <property type="match status" value="1"/>
</dbReference>
<dbReference type="InterPro" id="IPR045337">
    <property type="entry name" value="MmgE_PrpD_C"/>
</dbReference>
<evidence type="ECO:0000259" key="2">
    <source>
        <dbReference type="Pfam" id="PF03972"/>
    </source>
</evidence>
<evidence type="ECO:0000313" key="5">
    <source>
        <dbReference type="Proteomes" id="UP001082899"/>
    </source>
</evidence>
<evidence type="ECO:0000259" key="3">
    <source>
        <dbReference type="Pfam" id="PF19305"/>
    </source>
</evidence>
<name>A0ABT3ZIZ4_9BURK</name>
<accession>A0ABT3ZIZ4</accession>
<protein>
    <submittedName>
        <fullName evidence="4">MmgE/PrpD family protein</fullName>
    </submittedName>
</protein>
<feature type="domain" description="MmgE/PrpD N-terminal" evidence="2">
    <location>
        <begin position="10"/>
        <end position="246"/>
    </location>
</feature>
<sequence>MQTGIHPIASMARWLTSVRTESIPAQVRSVAKRAFIDTVGVGVAGSALPVARSARDVALLCGSAGDATVFGPVHARRHAATAALANGVAAHALDWDDNSYAGFVHASAVVVPAALAMAQDRARSGAAMIDAYIVGVECEFALATALGTVPYDRGWWTTSLFGSVGACAAACHALRLDVVTTQAALGLALTGAGGAKAGFGTDAKPLMVGRTAQAGILTALLADAGCTGPLNAVEAANGLAGLVGDGQCDRDAFAMLGREWRLLSPGIDIKRMPVCLSSHAAVDALQHILIERPGNAPIDRIVCDVPPIVVKNLGYILPDTPQQAQFSMTFAMAATVIEGSVARAQLHASILRRPDVIAMMQRVHMVSSARWDDPALSRSAPEGAWVRVEFRDGATVERFCAMPPGAGSRPLSDRQLDEKFVECVSPVWGLPASGDLLERLRALDQCSCTRTLFTKLPGWSG</sequence>